<name>A0A4Y2WNV0_ARAVE</name>
<keyword evidence="2" id="KW-1185">Reference proteome</keyword>
<sequence length="92" mass="10084">MLHPSASIIASRTNTESPILNWQLSNAATNFGVIKSFLITDLLVPGSELSISVGKSSDSIFSLEFEEESNCNGSYDAEDFEAETYLVRRFSS</sequence>
<organism evidence="1 2">
    <name type="scientific">Araneus ventricosus</name>
    <name type="common">Orbweaver spider</name>
    <name type="synonym">Epeira ventricosa</name>
    <dbReference type="NCBI Taxonomy" id="182803"/>
    <lineage>
        <taxon>Eukaryota</taxon>
        <taxon>Metazoa</taxon>
        <taxon>Ecdysozoa</taxon>
        <taxon>Arthropoda</taxon>
        <taxon>Chelicerata</taxon>
        <taxon>Arachnida</taxon>
        <taxon>Araneae</taxon>
        <taxon>Araneomorphae</taxon>
        <taxon>Entelegynae</taxon>
        <taxon>Araneoidea</taxon>
        <taxon>Araneidae</taxon>
        <taxon>Araneus</taxon>
    </lineage>
</organism>
<dbReference type="EMBL" id="BGPR01064098">
    <property type="protein sequence ID" value="GBO39173.1"/>
    <property type="molecule type" value="Genomic_DNA"/>
</dbReference>
<gene>
    <name evidence="1" type="ORF">AVEN_163642_1</name>
</gene>
<comment type="caution">
    <text evidence="1">The sequence shown here is derived from an EMBL/GenBank/DDBJ whole genome shotgun (WGS) entry which is preliminary data.</text>
</comment>
<reference evidence="1 2" key="1">
    <citation type="journal article" date="2019" name="Sci. Rep.">
        <title>Orb-weaving spider Araneus ventricosus genome elucidates the spidroin gene catalogue.</title>
        <authorList>
            <person name="Kono N."/>
            <person name="Nakamura H."/>
            <person name="Ohtoshi R."/>
            <person name="Moran D.A.P."/>
            <person name="Shinohara A."/>
            <person name="Yoshida Y."/>
            <person name="Fujiwara M."/>
            <person name="Mori M."/>
            <person name="Tomita M."/>
            <person name="Arakawa K."/>
        </authorList>
    </citation>
    <scope>NUCLEOTIDE SEQUENCE [LARGE SCALE GENOMIC DNA]</scope>
</reference>
<proteinExistence type="predicted"/>
<dbReference type="AlphaFoldDB" id="A0A4Y2WNV0"/>
<protein>
    <submittedName>
        <fullName evidence="1">Uncharacterized protein</fullName>
    </submittedName>
</protein>
<accession>A0A4Y2WNV0</accession>
<dbReference type="Proteomes" id="UP000499080">
    <property type="component" value="Unassembled WGS sequence"/>
</dbReference>
<evidence type="ECO:0000313" key="1">
    <source>
        <dbReference type="EMBL" id="GBO39173.1"/>
    </source>
</evidence>
<evidence type="ECO:0000313" key="2">
    <source>
        <dbReference type="Proteomes" id="UP000499080"/>
    </source>
</evidence>